<sequence length="91" mass="9720">MGSNSRYDRDRPVGDREAAEARAFHTIAELLGHHPELITDRAVAGQIAHVLHNSAIELAAGRPLPIGVRRAVRGLADALRAAMDPRPKAGA</sequence>
<dbReference type="AlphaFoldDB" id="A0A848DPH5"/>
<keyword evidence="2" id="KW-1185">Reference proteome</keyword>
<reference evidence="1 2" key="1">
    <citation type="submission" date="2020-04" db="EMBL/GenBank/DDBJ databases">
        <authorList>
            <person name="Klaysubun C."/>
            <person name="Duangmal K."/>
            <person name="Lipun K."/>
        </authorList>
    </citation>
    <scope>NUCLEOTIDE SEQUENCE [LARGE SCALE GENOMIC DNA]</scope>
    <source>
        <strain evidence="1 2">DSM 45300</strain>
    </source>
</reference>
<evidence type="ECO:0000313" key="1">
    <source>
        <dbReference type="EMBL" id="NMH94435.1"/>
    </source>
</evidence>
<gene>
    <name evidence="1" type="ORF">HF519_23215</name>
</gene>
<comment type="caution">
    <text evidence="1">The sequence shown here is derived from an EMBL/GenBank/DDBJ whole genome shotgun (WGS) entry which is preliminary data.</text>
</comment>
<dbReference type="RefSeq" id="WP_169415122.1">
    <property type="nucleotide sequence ID" value="NZ_JAAXKZ010000111.1"/>
</dbReference>
<proteinExistence type="predicted"/>
<accession>A0A848DPH5</accession>
<dbReference type="Proteomes" id="UP000586918">
    <property type="component" value="Unassembled WGS sequence"/>
</dbReference>
<evidence type="ECO:0000313" key="2">
    <source>
        <dbReference type="Proteomes" id="UP000586918"/>
    </source>
</evidence>
<protein>
    <submittedName>
        <fullName evidence="1">Uncharacterized protein</fullName>
    </submittedName>
</protein>
<dbReference type="EMBL" id="JAAXKZ010000111">
    <property type="protein sequence ID" value="NMH94435.1"/>
    <property type="molecule type" value="Genomic_DNA"/>
</dbReference>
<name>A0A848DPH5_9PSEU</name>
<organism evidence="1 2">
    <name type="scientific">Pseudonocardia bannensis</name>
    <dbReference type="NCBI Taxonomy" id="630973"/>
    <lineage>
        <taxon>Bacteria</taxon>
        <taxon>Bacillati</taxon>
        <taxon>Actinomycetota</taxon>
        <taxon>Actinomycetes</taxon>
        <taxon>Pseudonocardiales</taxon>
        <taxon>Pseudonocardiaceae</taxon>
        <taxon>Pseudonocardia</taxon>
    </lineage>
</organism>